<accession>A0A172WIW9</accession>
<reference evidence="3" key="1">
    <citation type="journal article" date="2016" name="Syst. Appl. Microbiol.">
        <title>Thermococcus piezophilus sp. nov., a novel hyperthermophilic and piezophilic archaeon with a broad pressure range for growth, isolated from a deepest hydrothermal vent at the Mid-Cayman Rise.</title>
        <authorList>
            <person name="Dalmasso C."/>
            <person name="Oger P."/>
            <person name="Selva G."/>
            <person name="Courtine D."/>
            <person name="L'Haridon S."/>
            <person name="Garlaschelli A."/>
            <person name="Roussel E."/>
            <person name="Miyazaki J."/>
            <person name="Reveillaud J."/>
            <person name="Jebbar M."/>
            <person name="Takai K."/>
            <person name="Maignien L."/>
            <person name="Alain K."/>
        </authorList>
    </citation>
    <scope>NUCLEOTIDE SEQUENCE [LARGE SCALE GENOMIC DNA]</scope>
    <source>
        <strain evidence="3">CDGS</strain>
    </source>
</reference>
<dbReference type="EMBL" id="CP015520">
    <property type="protein sequence ID" value="ANF23413.1"/>
    <property type="molecule type" value="Genomic_DNA"/>
</dbReference>
<keyword evidence="1" id="KW-0472">Membrane</keyword>
<keyword evidence="1" id="KW-0812">Transmembrane</keyword>
<dbReference type="Proteomes" id="UP000076969">
    <property type="component" value="Chromosome"/>
</dbReference>
<keyword evidence="3" id="KW-1185">Reference proteome</keyword>
<sequence length="143" mass="16203">MKHVILGPLNLRRLEAFGFALMVVVIVLLSVSILGVSYQLQEEVVIPPGDYYIYEIQGYEWSMVYFSITSDNPVTICITDDTGLSMLESGRGALCFFKVDNTYSLERTWRFPKNGSMYLVMMSDSAEGPTKVQFLVRLGIIPW</sequence>
<dbReference type="RefSeq" id="WP_068667046.1">
    <property type="nucleotide sequence ID" value="NZ_CP015520.1"/>
</dbReference>
<dbReference type="KEGG" id="tpie:A7C91_09745"/>
<dbReference type="AlphaFoldDB" id="A0A172WIW9"/>
<evidence type="ECO:0000256" key="1">
    <source>
        <dbReference type="SAM" id="Phobius"/>
    </source>
</evidence>
<evidence type="ECO:0000313" key="2">
    <source>
        <dbReference type="EMBL" id="ANF23413.1"/>
    </source>
</evidence>
<proteinExistence type="predicted"/>
<gene>
    <name evidence="2" type="ORF">A7C91_09745</name>
</gene>
<keyword evidence="1" id="KW-1133">Transmembrane helix</keyword>
<name>A0A172WIW9_9EURY</name>
<dbReference type="OrthoDB" id="101979at2157"/>
<organism evidence="2 3">
    <name type="scientific">Thermococcus piezophilus</name>
    <dbReference type="NCBI Taxonomy" id="1712654"/>
    <lineage>
        <taxon>Archaea</taxon>
        <taxon>Methanobacteriati</taxon>
        <taxon>Methanobacteriota</taxon>
        <taxon>Thermococci</taxon>
        <taxon>Thermococcales</taxon>
        <taxon>Thermococcaceae</taxon>
        <taxon>Thermococcus</taxon>
    </lineage>
</organism>
<dbReference type="GeneID" id="28496477"/>
<feature type="transmembrane region" description="Helical" evidence="1">
    <location>
        <begin position="16"/>
        <end position="36"/>
    </location>
</feature>
<protein>
    <submittedName>
        <fullName evidence="2">Uncharacterized protein</fullName>
    </submittedName>
</protein>
<evidence type="ECO:0000313" key="3">
    <source>
        <dbReference type="Proteomes" id="UP000076969"/>
    </source>
</evidence>